<dbReference type="RefSeq" id="WP_223811310.1">
    <property type="nucleotide sequence ID" value="NZ_FUYM01000008.1"/>
</dbReference>
<evidence type="ECO:0008006" key="3">
    <source>
        <dbReference type="Google" id="ProtNLM"/>
    </source>
</evidence>
<dbReference type="STRING" id="439228.SAMN06295920_108192"/>
<dbReference type="AlphaFoldDB" id="A0A1T5F699"/>
<dbReference type="Proteomes" id="UP000189818">
    <property type="component" value="Unassembled WGS sequence"/>
</dbReference>
<proteinExistence type="predicted"/>
<sequence length="106" mass="11453">MRHWRDFDRVAAMASPWRRRRVCQLIIDGIPLPVALRQIDAGGARLDIGTSLPLGSTVELRHPEAGSIRARISEIGEGSLRIAFDRSEAAVAYALAAITADMTSGG</sequence>
<organism evidence="1 2">
    <name type="scientific">Rhizorhabdus histidinilytica</name>
    <dbReference type="NCBI Taxonomy" id="439228"/>
    <lineage>
        <taxon>Bacteria</taxon>
        <taxon>Pseudomonadati</taxon>
        <taxon>Pseudomonadota</taxon>
        <taxon>Alphaproteobacteria</taxon>
        <taxon>Sphingomonadales</taxon>
        <taxon>Sphingomonadaceae</taxon>
        <taxon>Rhizorhabdus</taxon>
    </lineage>
</organism>
<accession>A0A1T5F699</accession>
<gene>
    <name evidence="1" type="ORF">SAMN06295920_108192</name>
</gene>
<evidence type="ECO:0000313" key="2">
    <source>
        <dbReference type="Proteomes" id="UP000189818"/>
    </source>
</evidence>
<evidence type="ECO:0000313" key="1">
    <source>
        <dbReference type="EMBL" id="SKB91706.1"/>
    </source>
</evidence>
<reference evidence="2" key="1">
    <citation type="submission" date="2017-02" db="EMBL/GenBank/DDBJ databases">
        <authorList>
            <person name="Varghese N."/>
            <person name="Submissions S."/>
        </authorList>
    </citation>
    <scope>NUCLEOTIDE SEQUENCE [LARGE SCALE GENOMIC DNA]</scope>
    <source>
        <strain evidence="2">UM2</strain>
    </source>
</reference>
<dbReference type="EMBL" id="FUYM01000008">
    <property type="protein sequence ID" value="SKB91706.1"/>
    <property type="molecule type" value="Genomic_DNA"/>
</dbReference>
<keyword evidence="2" id="KW-1185">Reference proteome</keyword>
<protein>
    <recommendedName>
        <fullName evidence="3">PilZ domain-containing protein</fullName>
    </recommendedName>
</protein>
<name>A0A1T5F699_9SPHN</name>